<keyword evidence="5" id="KW-0067">ATP-binding</keyword>
<dbReference type="InterPro" id="IPR045628">
    <property type="entry name" value="Lhr_WH_dom"/>
</dbReference>
<dbReference type="PROSITE" id="PS51192">
    <property type="entry name" value="HELICASE_ATP_BIND_1"/>
    <property type="match status" value="1"/>
</dbReference>
<evidence type="ECO:0000259" key="9">
    <source>
        <dbReference type="PROSITE" id="PS51192"/>
    </source>
</evidence>
<dbReference type="PANTHER" id="PTHR47962">
    <property type="entry name" value="ATP-DEPENDENT HELICASE LHR-RELATED-RELATED"/>
    <property type="match status" value="1"/>
</dbReference>
<keyword evidence="12" id="KW-1185">Reference proteome</keyword>
<dbReference type="Pfam" id="PF08494">
    <property type="entry name" value="DEAD_assoc"/>
    <property type="match status" value="1"/>
</dbReference>
<evidence type="ECO:0000259" key="10">
    <source>
        <dbReference type="PROSITE" id="PS51194"/>
    </source>
</evidence>
<dbReference type="Gene3D" id="3.40.50.300">
    <property type="entry name" value="P-loop containing nucleotide triphosphate hydrolases"/>
    <property type="match status" value="2"/>
</dbReference>
<dbReference type="InterPro" id="IPR014001">
    <property type="entry name" value="Helicase_ATP-bd"/>
</dbReference>
<evidence type="ECO:0000313" key="12">
    <source>
        <dbReference type="Proteomes" id="UP001600943"/>
    </source>
</evidence>
<evidence type="ECO:0000256" key="1">
    <source>
        <dbReference type="ARBA" id="ARBA00022741"/>
    </source>
</evidence>
<dbReference type="InterPro" id="IPR027417">
    <property type="entry name" value="P-loop_NTPase"/>
</dbReference>
<dbReference type="EMBL" id="BAABYW010000001">
    <property type="protein sequence ID" value="GAA6408242.1"/>
    <property type="molecule type" value="Genomic_DNA"/>
</dbReference>
<keyword evidence="4 11" id="KW-0347">Helicase</keyword>
<feature type="domain" description="Helicase ATP-binding" evidence="9">
    <location>
        <begin position="68"/>
        <end position="244"/>
    </location>
</feature>
<dbReference type="PROSITE" id="PS51194">
    <property type="entry name" value="HELICASE_CTER"/>
    <property type="match status" value="1"/>
</dbReference>
<dbReference type="PANTHER" id="PTHR47962:SF5">
    <property type="entry name" value="ATP-DEPENDENT HELICASE LHR-RELATED"/>
    <property type="match status" value="1"/>
</dbReference>
<comment type="caution">
    <text evidence="11">The sequence shown here is derived from an EMBL/GenBank/DDBJ whole genome shotgun (WGS) entry which is preliminary data.</text>
</comment>
<dbReference type="Pfam" id="PF23234">
    <property type="entry name" value="WHD_4th_Lhr"/>
    <property type="match status" value="1"/>
</dbReference>
<evidence type="ECO:0000313" key="11">
    <source>
        <dbReference type="EMBL" id="GAA6408242.1"/>
    </source>
</evidence>
<reference evidence="11 12" key="1">
    <citation type="submission" date="2024-04" db="EMBL/GenBank/DDBJ databases">
        <title>Defined microbial consortia suppress multidrug-resistant proinflammatory Enterobacteriaceae via ecological control.</title>
        <authorList>
            <person name="Furuichi M."/>
            <person name="Kawaguchi T."/>
            <person name="Pust M."/>
            <person name="Yasuma K."/>
            <person name="Plichta D."/>
            <person name="Hasegawa N."/>
            <person name="Ohya T."/>
            <person name="Bhattarai S."/>
            <person name="Sasajima S."/>
            <person name="Aoto Y."/>
            <person name="Tuganbaev T."/>
            <person name="Yaginuma M."/>
            <person name="Ueda M."/>
            <person name="Okahashi N."/>
            <person name="Amafuji K."/>
            <person name="Kiridooshi Y."/>
            <person name="Sugita K."/>
            <person name="Strazar M."/>
            <person name="Skelly A."/>
            <person name="Suda W."/>
            <person name="Hattori M."/>
            <person name="Nakamoto N."/>
            <person name="Caballero S."/>
            <person name="Norman J."/>
            <person name="Olle B."/>
            <person name="Tanoue T."/>
            <person name="Arita M."/>
            <person name="Bucci V."/>
            <person name="Atarashi K."/>
            <person name="Xavier R."/>
            <person name="Honda K."/>
        </authorList>
    </citation>
    <scope>NUCLEOTIDE SEQUENCE [LARGE SCALE GENOMIC DNA]</scope>
    <source>
        <strain evidence="12">k04-0078-D8-1</strain>
    </source>
</reference>
<protein>
    <submittedName>
        <fullName evidence="11">DEAD/DEAH box helicase</fullName>
    </submittedName>
</protein>
<dbReference type="InterPro" id="IPR013701">
    <property type="entry name" value="Lhr-like_DEAD/DEAH_assoc"/>
</dbReference>
<dbReference type="InterPro" id="IPR055367">
    <property type="entry name" value="WH4_Lhr"/>
</dbReference>
<gene>
    <name evidence="11" type="ORF">K040078D81_23590</name>
</gene>
<keyword evidence="1" id="KW-0547">Nucleotide-binding</keyword>
<evidence type="ECO:0000256" key="6">
    <source>
        <dbReference type="ARBA" id="ARBA00023125"/>
    </source>
</evidence>
<evidence type="ECO:0000256" key="4">
    <source>
        <dbReference type="ARBA" id="ARBA00022806"/>
    </source>
</evidence>
<sequence length="1448" mass="163652">MKPYTRPSFWCTIVTEHLSGFCRLKYRYGKDEYMKEMTQDSLNLFTQPTASWFRQAFGQPTKVQQEAWPAIKAGGPVLISAPTGTGKTLSAFLVFIDRLQALAKEGGLKEELYLIYVSPLKSLAGDIRENLNRPLDGIGAMEGGEGAGKIRVGIRTGDTPQKERQRMVKHPPHILIITPESLYLMLTSRTGRTVLKTAGALVIDELHALIDTKRGAHLMLSAARLDSLCGHPLQRIGLSATIEPLQTAAGYLSPEPAHIVAPKMQKEVQIEVNGIAQAPGRRKDPVWEELAEKVYSRCLQCRSVIAFSEGRRYAEKLAYYVNQLGGEDFARVHHGSLSKEQRAEVEDSLRKGNLRLLCATSSMELGIDVGDIDQVLQIGCPRTISSTMQRLGRAGHNPGRVSVMYMYPRTASETLYCGMTAQVARQGGIEQACPPGMCLDVLAQHLVSMAATAKNQETDKGSGGIPCTAYTVDDVMEILSRTYTFCSVTRQDVKDVLAMLAGDHEHKREIPVRPRILYDRLHEQVFANTYSRMLAVAAGGTIPDKGMYTAKTEEGVKVGELDEEFVYESQLGDRFLLGSFAWKIVGQDKDTVVVTQTGAEGARLPFWKGEIKGRSLGTSLAFGRIMRTLSEAERRGRLTEELENLGLDQAARENTSGFLERQLKATGILPDDRTIVAEHFKDSTGSSQIMLHALFGKRINTPLSLLLQDAAQKLTGNPVGCVEEEDGILLYPYGEEVLPEGILFSIDTEKARKILEAMLPAAPVFNMTFRYNAARALMMGMKQNGRQPLWMQRLRSTEMLESLVQEKNHPLIRETQRECLEDQWDIEGMLGILHAVQSGQIAVREVYLDTPSPMSLPMQWRVEAAEMYEYSPTTPGIRQAVYDELRYMEKLKPSAESLKKVQERRKLPEDAAGLHTLLMMEGDVTVTELQDMYAGTSKLCCIPDWLEELAAQELADYMEPGLWIAAEQREEYKNALTDLDKQDGMHIIRRMLYYRGPRTAKQIQERYLPGMDCIVQWLETLCAQKELVEDSGFYYHAKLYDRARNATIRGLRTEAVTQPPEHYASLMAGRVLVNASPEEQLKQTIESFCGQGFPVIFWENIIFARRIRRYSEGLLDRILTEGDYFWKMLPGDMLCFLRYEEIDWDAPLSEDMQAEESKAAEEQILYRELCRRGASFLKALTHLPLTKDVRSLLMELAEKGMVSADSFVPVRQWLNREKIRRSAARQRVNARIAAMTKGRWDVVHPQKKPSMEELLEIFFQENIILCRETFRRSLSLHTDREQGSYPDWKQALEVLRIWEFTGRVRRGYFVRGLSGAQFIRKQDYKGIVQALAHPDPQIIWLNAADPMQLWGKVLEHLEGRSFLNVPGTAVALQGGIPVMVLERQGKVLRVLEDTDPKAVLKKFVLAFREKALFPDKKRLTVKEYPAEMGDALKEAGFTREMMDHVLYR</sequence>
<name>A0ABQ0B9X5_9FIRM</name>
<dbReference type="Proteomes" id="UP001600943">
    <property type="component" value="Unassembled WGS sequence"/>
</dbReference>
<feature type="domain" description="Helicase C-terminal" evidence="10">
    <location>
        <begin position="293"/>
        <end position="440"/>
    </location>
</feature>
<proteinExistence type="predicted"/>
<dbReference type="Pfam" id="PF00270">
    <property type="entry name" value="DEAD"/>
    <property type="match status" value="1"/>
</dbReference>
<keyword evidence="6" id="KW-0238">DNA-binding</keyword>
<dbReference type="SMART" id="SM00490">
    <property type="entry name" value="HELICc"/>
    <property type="match status" value="1"/>
</dbReference>
<organism evidence="11 12">
    <name type="scientific">Blautia hominis</name>
    <dbReference type="NCBI Taxonomy" id="2025493"/>
    <lineage>
        <taxon>Bacteria</taxon>
        <taxon>Bacillati</taxon>
        <taxon>Bacillota</taxon>
        <taxon>Clostridia</taxon>
        <taxon>Lachnospirales</taxon>
        <taxon>Lachnospiraceae</taxon>
        <taxon>Blautia</taxon>
    </lineage>
</organism>
<evidence type="ECO:0000256" key="8">
    <source>
        <dbReference type="ARBA" id="ARBA00023235"/>
    </source>
</evidence>
<keyword evidence="7" id="KW-0234">DNA repair</keyword>
<dbReference type="Pfam" id="PF00271">
    <property type="entry name" value="Helicase_C"/>
    <property type="match status" value="1"/>
</dbReference>
<dbReference type="GO" id="GO:0004386">
    <property type="term" value="F:helicase activity"/>
    <property type="evidence" value="ECO:0007669"/>
    <property type="project" value="UniProtKB-KW"/>
</dbReference>
<keyword evidence="2" id="KW-0227">DNA damage</keyword>
<dbReference type="InterPro" id="IPR052511">
    <property type="entry name" value="ATP-dep_Helicase"/>
</dbReference>
<evidence type="ECO:0000256" key="7">
    <source>
        <dbReference type="ARBA" id="ARBA00023204"/>
    </source>
</evidence>
<dbReference type="InterPro" id="IPR011545">
    <property type="entry name" value="DEAD/DEAH_box_helicase_dom"/>
</dbReference>
<keyword evidence="3" id="KW-0378">Hydrolase</keyword>
<evidence type="ECO:0000256" key="5">
    <source>
        <dbReference type="ARBA" id="ARBA00022840"/>
    </source>
</evidence>
<dbReference type="SMART" id="SM00487">
    <property type="entry name" value="DEXDc"/>
    <property type="match status" value="1"/>
</dbReference>
<dbReference type="InterPro" id="IPR001650">
    <property type="entry name" value="Helicase_C-like"/>
</dbReference>
<keyword evidence="8" id="KW-0413">Isomerase</keyword>
<dbReference type="Pfam" id="PF19306">
    <property type="entry name" value="WHD_Lhr"/>
    <property type="match status" value="1"/>
</dbReference>
<dbReference type="SUPFAM" id="SSF52540">
    <property type="entry name" value="P-loop containing nucleoside triphosphate hydrolases"/>
    <property type="match status" value="1"/>
</dbReference>
<accession>A0ABQ0B9X5</accession>
<evidence type="ECO:0000256" key="2">
    <source>
        <dbReference type="ARBA" id="ARBA00022763"/>
    </source>
</evidence>
<evidence type="ECO:0000256" key="3">
    <source>
        <dbReference type="ARBA" id="ARBA00022801"/>
    </source>
</evidence>